<keyword evidence="2" id="KW-1185">Reference proteome</keyword>
<name>A0ABS6LNP5_9GAMM</name>
<organism evidence="1 2">
    <name type="scientific">Rahnella bonaserana</name>
    <dbReference type="NCBI Taxonomy" id="2816248"/>
    <lineage>
        <taxon>Bacteria</taxon>
        <taxon>Pseudomonadati</taxon>
        <taxon>Pseudomonadota</taxon>
        <taxon>Gammaproteobacteria</taxon>
        <taxon>Enterobacterales</taxon>
        <taxon>Yersiniaceae</taxon>
        <taxon>Rahnella</taxon>
    </lineage>
</organism>
<reference evidence="1 2" key="1">
    <citation type="submission" date="2021-03" db="EMBL/GenBank/DDBJ databases">
        <title>Five novel Rahnella species.</title>
        <authorList>
            <person name="Brady C."/>
            <person name="Asselin J."/>
            <person name="Beer S."/>
            <person name="Bruberg M.B."/>
            <person name="Crampton B."/>
            <person name="Venter S."/>
            <person name="Arnold D."/>
            <person name="Denman S."/>
        </authorList>
    </citation>
    <scope>NUCLEOTIDE SEQUENCE [LARGE SCALE GENOMIC DNA]</scope>
    <source>
        <strain evidence="1 2">H11b</strain>
    </source>
</reference>
<evidence type="ECO:0008006" key="3">
    <source>
        <dbReference type="Google" id="ProtNLM"/>
    </source>
</evidence>
<sequence length="159" mass="17912">VKTLPILISRVNDVYLYQLYKSKTDLLNDKYSIMSLSNKSGCQSYEGVIWTVDNTLNKGPTTVLKEIIKNGFVFLEDAIANSDESSESDSCQLFRMVSVKTEKSFFYNDKNKITKSYLVNGDLVTLLNMSQGDKWCGISYLNQANKKIGGNVLCTTLKF</sequence>
<evidence type="ECO:0000313" key="2">
    <source>
        <dbReference type="Proteomes" id="UP000734343"/>
    </source>
</evidence>
<proteinExistence type="predicted"/>
<protein>
    <recommendedName>
        <fullName evidence="3">SH3 domain-containing protein</fullName>
    </recommendedName>
</protein>
<dbReference type="Proteomes" id="UP000734343">
    <property type="component" value="Unassembled WGS sequence"/>
</dbReference>
<comment type="caution">
    <text evidence="1">The sequence shown here is derived from an EMBL/GenBank/DDBJ whole genome shotgun (WGS) entry which is preliminary data.</text>
</comment>
<dbReference type="EMBL" id="JAFMOW010000039">
    <property type="protein sequence ID" value="MBU9853739.1"/>
    <property type="molecule type" value="Genomic_DNA"/>
</dbReference>
<accession>A0ABS6LNP5</accession>
<evidence type="ECO:0000313" key="1">
    <source>
        <dbReference type="EMBL" id="MBU9853739.1"/>
    </source>
</evidence>
<feature type="non-terminal residue" evidence="1">
    <location>
        <position position="1"/>
    </location>
</feature>
<gene>
    <name evidence="1" type="ORF">J1778_00385</name>
</gene>